<comment type="caution">
    <text evidence="1">The sequence shown here is derived from an EMBL/GenBank/DDBJ whole genome shotgun (WGS) entry which is preliminary data.</text>
</comment>
<accession>A0ACB9YX28</accession>
<organism evidence="1 2">
    <name type="scientific">Hypoxylon rubiginosum</name>
    <dbReference type="NCBI Taxonomy" id="110542"/>
    <lineage>
        <taxon>Eukaryota</taxon>
        <taxon>Fungi</taxon>
        <taxon>Dikarya</taxon>
        <taxon>Ascomycota</taxon>
        <taxon>Pezizomycotina</taxon>
        <taxon>Sordariomycetes</taxon>
        <taxon>Xylariomycetidae</taxon>
        <taxon>Xylariales</taxon>
        <taxon>Hypoxylaceae</taxon>
        <taxon>Hypoxylon</taxon>
    </lineage>
</organism>
<proteinExistence type="predicted"/>
<sequence>MSQLNDFLVQIPDRPGVLATRVGNVGTHMARLKGLVETGTIVMSGPTLTTHPKSADEGLAINGSAWLVRAGTEEEVRAVVADDVYAKLGVWDLDNVTVTPFKCAVRKPL</sequence>
<name>A0ACB9YX28_9PEZI</name>
<gene>
    <name evidence="1" type="ORF">F4820DRAFT_425283</name>
</gene>
<dbReference type="EMBL" id="MU393494">
    <property type="protein sequence ID" value="KAI4863962.1"/>
    <property type="molecule type" value="Genomic_DNA"/>
</dbReference>
<reference evidence="1 2" key="1">
    <citation type="journal article" date="2022" name="New Phytol.">
        <title>Ecological generalism drives hyperdiversity of secondary metabolite gene clusters in xylarialean endophytes.</title>
        <authorList>
            <person name="Franco M.E.E."/>
            <person name="Wisecaver J.H."/>
            <person name="Arnold A.E."/>
            <person name="Ju Y.M."/>
            <person name="Slot J.C."/>
            <person name="Ahrendt S."/>
            <person name="Moore L.P."/>
            <person name="Eastman K.E."/>
            <person name="Scott K."/>
            <person name="Konkel Z."/>
            <person name="Mondo S.J."/>
            <person name="Kuo A."/>
            <person name="Hayes R.D."/>
            <person name="Haridas S."/>
            <person name="Andreopoulos B."/>
            <person name="Riley R."/>
            <person name="LaButti K."/>
            <person name="Pangilinan J."/>
            <person name="Lipzen A."/>
            <person name="Amirebrahimi M."/>
            <person name="Yan J."/>
            <person name="Adam C."/>
            <person name="Keymanesh K."/>
            <person name="Ng V."/>
            <person name="Louie K."/>
            <person name="Northen T."/>
            <person name="Drula E."/>
            <person name="Henrissat B."/>
            <person name="Hsieh H.M."/>
            <person name="Youens-Clark K."/>
            <person name="Lutzoni F."/>
            <person name="Miadlikowska J."/>
            <person name="Eastwood D.C."/>
            <person name="Hamelin R.C."/>
            <person name="Grigoriev I.V."/>
            <person name="U'Ren J.M."/>
        </authorList>
    </citation>
    <scope>NUCLEOTIDE SEQUENCE [LARGE SCALE GENOMIC DNA]</scope>
    <source>
        <strain evidence="1 2">CBS 119005</strain>
    </source>
</reference>
<protein>
    <submittedName>
        <fullName evidence="1">Uncharacterized protein</fullName>
    </submittedName>
</protein>
<evidence type="ECO:0000313" key="2">
    <source>
        <dbReference type="Proteomes" id="UP001497700"/>
    </source>
</evidence>
<dbReference type="Proteomes" id="UP001497700">
    <property type="component" value="Unassembled WGS sequence"/>
</dbReference>
<evidence type="ECO:0000313" key="1">
    <source>
        <dbReference type="EMBL" id="KAI4863962.1"/>
    </source>
</evidence>
<keyword evidence="2" id="KW-1185">Reference proteome</keyword>